<name>B6HRW0_PENRW</name>
<gene>
    <name evidence="1" type="ORF">Pc22g12420</name>
    <name evidence="1" type="ORF">PCH_Pc22g12420</name>
</gene>
<proteinExistence type="predicted"/>
<evidence type="ECO:0000313" key="2">
    <source>
        <dbReference type="Proteomes" id="UP000000724"/>
    </source>
</evidence>
<organism evidence="1 2">
    <name type="scientific">Penicillium rubens (strain ATCC 28089 / DSM 1075 / NRRL 1951 / Wisconsin 54-1255)</name>
    <name type="common">Penicillium chrysogenum</name>
    <dbReference type="NCBI Taxonomy" id="500485"/>
    <lineage>
        <taxon>Eukaryota</taxon>
        <taxon>Fungi</taxon>
        <taxon>Dikarya</taxon>
        <taxon>Ascomycota</taxon>
        <taxon>Pezizomycotina</taxon>
        <taxon>Eurotiomycetes</taxon>
        <taxon>Eurotiomycetidae</taxon>
        <taxon>Eurotiales</taxon>
        <taxon>Aspergillaceae</taxon>
        <taxon>Penicillium</taxon>
        <taxon>Penicillium chrysogenum species complex</taxon>
    </lineage>
</organism>
<accession>B6HRW0</accession>
<keyword evidence="2" id="KW-1185">Reference proteome</keyword>
<sequence length="146" mass="16376">MISLGCLRLQAPRSYRRSWHGSHEDDLFDRAKEDAVNETETQGVGFGARREGFTCPAILDDPYEICSYDVHHNVFATKMNKLHEAQEGKSNRQYQNMRINPTPFSTAMPAHHCVRCLSSNSSSSAPAFSHSPILDSNCPLSTLLTY</sequence>
<dbReference type="HOGENOM" id="CLU_1778105_0_0_1"/>
<dbReference type="VEuPathDB" id="FungiDB:PCH_Pc22g12420"/>
<evidence type="ECO:0000313" key="1">
    <source>
        <dbReference type="EMBL" id="CAP98530.1"/>
    </source>
</evidence>
<dbReference type="AlphaFoldDB" id="B6HRW0"/>
<dbReference type="EMBL" id="AM920437">
    <property type="protein sequence ID" value="CAP98530.1"/>
    <property type="molecule type" value="Genomic_DNA"/>
</dbReference>
<protein>
    <submittedName>
        <fullName evidence="1">Uncharacterized protein</fullName>
    </submittedName>
</protein>
<reference evidence="1 2" key="1">
    <citation type="journal article" date="2008" name="Nat. Biotechnol.">
        <title>Genome sequencing and analysis of the filamentous fungus Penicillium chrysogenum.</title>
        <authorList>
            <person name="van den Berg M.A."/>
            <person name="Albang R."/>
            <person name="Albermann K."/>
            <person name="Badger J.H."/>
            <person name="Daran J.-M."/>
            <person name="Driessen A.J.M."/>
            <person name="Garcia-Estrada C."/>
            <person name="Fedorova N.D."/>
            <person name="Harris D.M."/>
            <person name="Heijne W.H.M."/>
            <person name="Joardar V.S."/>
            <person name="Kiel J.A.K.W."/>
            <person name="Kovalchuk A."/>
            <person name="Martin J.F."/>
            <person name="Nierman W.C."/>
            <person name="Nijland J.G."/>
            <person name="Pronk J.T."/>
            <person name="Roubos J.A."/>
            <person name="van der Klei I.J."/>
            <person name="van Peij N.N.M.E."/>
            <person name="Veenhuis M."/>
            <person name="von Doehren H."/>
            <person name="Wagner C."/>
            <person name="Wortman J.R."/>
            <person name="Bovenberg R.A.L."/>
        </authorList>
    </citation>
    <scope>NUCLEOTIDE SEQUENCE [LARGE SCALE GENOMIC DNA]</scope>
    <source>
        <strain evidence="2">ATCC 28089 / DSM 1075 / NRRL 1951 / Wisconsin 54-1255</strain>
    </source>
</reference>
<dbReference type="Proteomes" id="UP000000724">
    <property type="component" value="Contig Pc00c22"/>
</dbReference>
<dbReference type="OrthoDB" id="10488868at2759"/>